<keyword evidence="2" id="KW-0456">Lyase</keyword>
<proteinExistence type="inferred from homology"/>
<protein>
    <submittedName>
        <fullName evidence="4">Type 1 glutamine amidotransferase domain-containing protein</fullName>
    </submittedName>
</protein>
<dbReference type="SUPFAM" id="SSF52317">
    <property type="entry name" value="Class I glutamine amidotransferase-like"/>
    <property type="match status" value="1"/>
</dbReference>
<comment type="caution">
    <text evidence="4">The sequence shown here is derived from an EMBL/GenBank/DDBJ whole genome shotgun (WGS) entry which is preliminary data.</text>
</comment>
<gene>
    <name evidence="4" type="ORF">B7O87_04960</name>
</gene>
<dbReference type="AlphaFoldDB" id="A0A1X4GAB7"/>
<organism evidence="4 5">
    <name type="scientific">Cylindrospermopsis raciborskii CENA303</name>
    <dbReference type="NCBI Taxonomy" id="1170769"/>
    <lineage>
        <taxon>Bacteria</taxon>
        <taxon>Bacillati</taxon>
        <taxon>Cyanobacteriota</taxon>
        <taxon>Cyanophyceae</taxon>
        <taxon>Nostocales</taxon>
        <taxon>Aphanizomenonaceae</taxon>
        <taxon>Cylindrospermopsis</taxon>
    </lineage>
</organism>
<reference evidence="5" key="1">
    <citation type="submission" date="2017-04" db="EMBL/GenBank/DDBJ databases">
        <authorList>
            <person name="Abreu V.A."/>
            <person name="Popin R.V."/>
            <person name="Rigonato J."/>
            <person name="Andreote A.P."/>
            <person name="Schaker P.C."/>
            <person name="Hoff-Risseti C."/>
            <person name="Alvarenga D.O."/>
            <person name="Varani A.M."/>
            <person name="Fiore M.F."/>
        </authorList>
    </citation>
    <scope>NUCLEOTIDE SEQUENCE [LARGE SCALE GENOMIC DNA]</scope>
    <source>
        <strain evidence="5">CENA303</strain>
    </source>
</reference>
<keyword evidence="4" id="KW-0808">Transferase</keyword>
<evidence type="ECO:0000256" key="1">
    <source>
        <dbReference type="ARBA" id="ARBA00023016"/>
    </source>
</evidence>
<dbReference type="CDD" id="cd03141">
    <property type="entry name" value="GATase1_Hsp31_like"/>
    <property type="match status" value="1"/>
</dbReference>
<dbReference type="GO" id="GO:0019172">
    <property type="term" value="F:glyoxalase III activity"/>
    <property type="evidence" value="ECO:0007669"/>
    <property type="project" value="TreeGrafter"/>
</dbReference>
<evidence type="ECO:0000313" key="5">
    <source>
        <dbReference type="Proteomes" id="UP000192997"/>
    </source>
</evidence>
<evidence type="ECO:0000256" key="2">
    <source>
        <dbReference type="ARBA" id="ARBA00023239"/>
    </source>
</evidence>
<dbReference type="InterPro" id="IPR032633">
    <property type="entry name" value="ThiJ-like"/>
</dbReference>
<dbReference type="Gene3D" id="3.40.50.880">
    <property type="match status" value="1"/>
</dbReference>
<comment type="similarity">
    <text evidence="3">Belongs to the peptidase C56 family. HSP31-like subfamily.</text>
</comment>
<name>A0A1X4GAB7_9CYAN</name>
<dbReference type="Proteomes" id="UP000192997">
    <property type="component" value="Unassembled WGS sequence"/>
</dbReference>
<evidence type="ECO:0000313" key="4">
    <source>
        <dbReference type="EMBL" id="OSO93980.1"/>
    </source>
</evidence>
<dbReference type="InterPro" id="IPR029062">
    <property type="entry name" value="Class_I_gatase-like"/>
</dbReference>
<sequence>MKQILCVLSEWGYWGEELIGPYDVLLKAGYSIDFATSKGRKPPALPPSMDQTYIDPPLGKGVTSSHYAQRTKEVDSSILLNKPINLAEWFPAMPYFNSPNFGHELEAYYHQRDQCWKNLEKYDALLLPGGSGPMVDMVNNERLHAVILGFLAQDKLIAAECYCVTCLAFARDWTERKSIIWGKHVTGHAREYDYKDGTGFAQMYGYDDQPMGISANFGPPFYPLEYILRDAVGPEGQYHGGVGRTLSTILDYPFLTGRSTQDSQLVGELMVEVLEKGLKRYGW</sequence>
<dbReference type="RefSeq" id="WP_085727463.1">
    <property type="nucleotide sequence ID" value="NZ_NBYN01000016.1"/>
</dbReference>
<dbReference type="EMBL" id="NBYN01000016">
    <property type="protein sequence ID" value="OSO93980.1"/>
    <property type="molecule type" value="Genomic_DNA"/>
</dbReference>
<dbReference type="PANTHER" id="PTHR48094:SF11">
    <property type="entry name" value="GLUTATHIONE-INDEPENDENT GLYOXALASE HSP31-RELATED"/>
    <property type="match status" value="1"/>
</dbReference>
<dbReference type="GO" id="GO:0005737">
    <property type="term" value="C:cytoplasm"/>
    <property type="evidence" value="ECO:0007669"/>
    <property type="project" value="TreeGrafter"/>
</dbReference>
<dbReference type="GO" id="GO:0016740">
    <property type="term" value="F:transferase activity"/>
    <property type="evidence" value="ECO:0007669"/>
    <property type="project" value="UniProtKB-KW"/>
</dbReference>
<dbReference type="Pfam" id="PF17124">
    <property type="entry name" value="ThiJ_like"/>
    <property type="match status" value="1"/>
</dbReference>
<dbReference type="InterPro" id="IPR050325">
    <property type="entry name" value="Prot/Nucl_acid_deglycase"/>
</dbReference>
<keyword evidence="1" id="KW-0346">Stress response</keyword>
<dbReference type="GO" id="GO:0019243">
    <property type="term" value="P:methylglyoxal catabolic process to D-lactate via S-lactoyl-glutathione"/>
    <property type="evidence" value="ECO:0007669"/>
    <property type="project" value="TreeGrafter"/>
</dbReference>
<keyword evidence="4" id="KW-0315">Glutamine amidotransferase</keyword>
<accession>A0A1X4GAB7</accession>
<evidence type="ECO:0000256" key="3">
    <source>
        <dbReference type="ARBA" id="ARBA00038493"/>
    </source>
</evidence>
<dbReference type="PANTHER" id="PTHR48094">
    <property type="entry name" value="PROTEIN/NUCLEIC ACID DEGLYCASE DJ-1-RELATED"/>
    <property type="match status" value="1"/>
</dbReference>